<evidence type="ECO:0000259" key="2">
    <source>
        <dbReference type="Pfam" id="PF07811"/>
    </source>
</evidence>
<dbReference type="EMBL" id="PSNW01000003">
    <property type="protein sequence ID" value="PPE74721.1"/>
    <property type="molecule type" value="Genomic_DNA"/>
</dbReference>
<dbReference type="Pfam" id="PF07811">
    <property type="entry name" value="TadE"/>
    <property type="match status" value="1"/>
</dbReference>
<reference evidence="3 4" key="1">
    <citation type="submission" date="2018-02" db="EMBL/GenBank/DDBJ databases">
        <title>Genome sequencing of Solimonas sp. HR-BB.</title>
        <authorList>
            <person name="Lee Y."/>
            <person name="Jeon C.O."/>
        </authorList>
    </citation>
    <scope>NUCLEOTIDE SEQUENCE [LARGE SCALE GENOMIC DNA]</scope>
    <source>
        <strain evidence="3 4">HR-BB</strain>
    </source>
</reference>
<accession>A0A2S5TIC7</accession>
<dbReference type="InterPro" id="IPR012495">
    <property type="entry name" value="TadE-like_dom"/>
</dbReference>
<keyword evidence="1" id="KW-0472">Membrane</keyword>
<keyword evidence="4" id="KW-1185">Reference proteome</keyword>
<protein>
    <submittedName>
        <fullName evidence="3">Pilus assembly protein TadG</fullName>
    </submittedName>
</protein>
<sequence length="167" mass="17820">MKTMRRPFPKAQRGASAMEFALVLPVFLLILYGLITFGAAFYTQLAVSRAAEDGARAAIQPGITNDMIKAEVINSLATSSIAPRAQNTSFTTRRDWLNTQVKPSRVTVVRNTACNGAGSTGAVSITVDFPYDNAAGTRILPSITIPAIGDIDGWMPKKLVSCATAQI</sequence>
<proteinExistence type="predicted"/>
<comment type="caution">
    <text evidence="3">The sequence shown here is derived from an EMBL/GenBank/DDBJ whole genome shotgun (WGS) entry which is preliminary data.</text>
</comment>
<feature type="transmembrane region" description="Helical" evidence="1">
    <location>
        <begin position="20"/>
        <end position="42"/>
    </location>
</feature>
<dbReference type="RefSeq" id="WP_104229878.1">
    <property type="nucleotide sequence ID" value="NZ_PSNW01000003.1"/>
</dbReference>
<evidence type="ECO:0000256" key="1">
    <source>
        <dbReference type="SAM" id="Phobius"/>
    </source>
</evidence>
<feature type="domain" description="TadE-like" evidence="2">
    <location>
        <begin position="14"/>
        <end position="56"/>
    </location>
</feature>
<dbReference type="Proteomes" id="UP000238220">
    <property type="component" value="Unassembled WGS sequence"/>
</dbReference>
<keyword evidence="1" id="KW-0812">Transmembrane</keyword>
<organism evidence="3 4">
    <name type="scientific">Solimonas fluminis</name>
    <dbReference type="NCBI Taxonomy" id="2086571"/>
    <lineage>
        <taxon>Bacteria</taxon>
        <taxon>Pseudomonadati</taxon>
        <taxon>Pseudomonadota</taxon>
        <taxon>Gammaproteobacteria</taxon>
        <taxon>Nevskiales</taxon>
        <taxon>Nevskiaceae</taxon>
        <taxon>Solimonas</taxon>
    </lineage>
</organism>
<dbReference type="AlphaFoldDB" id="A0A2S5TIC7"/>
<gene>
    <name evidence="3" type="ORF">C3942_08160</name>
</gene>
<dbReference type="OrthoDB" id="5574209at2"/>
<name>A0A2S5TIC7_9GAMM</name>
<evidence type="ECO:0000313" key="4">
    <source>
        <dbReference type="Proteomes" id="UP000238220"/>
    </source>
</evidence>
<evidence type="ECO:0000313" key="3">
    <source>
        <dbReference type="EMBL" id="PPE74721.1"/>
    </source>
</evidence>
<keyword evidence="1" id="KW-1133">Transmembrane helix</keyword>